<comment type="caution">
    <text evidence="7">The sequence shown here is derived from an EMBL/GenBank/DDBJ whole genome shotgun (WGS) entry which is preliminary data.</text>
</comment>
<keyword evidence="3 5" id="KW-0378">Hydrolase</keyword>
<dbReference type="Gene3D" id="2.30.40.10">
    <property type="entry name" value="Urease, subunit C, domain 1"/>
    <property type="match status" value="1"/>
</dbReference>
<evidence type="ECO:0000256" key="2">
    <source>
        <dbReference type="ARBA" id="ARBA00022723"/>
    </source>
</evidence>
<keyword evidence="2" id="KW-0479">Metal-binding</keyword>
<evidence type="ECO:0000313" key="7">
    <source>
        <dbReference type="EMBL" id="MFC3884909.1"/>
    </source>
</evidence>
<organism evidence="7 8">
    <name type="scientific">Bacillus songklensis</name>
    <dbReference type="NCBI Taxonomy" id="1069116"/>
    <lineage>
        <taxon>Bacteria</taxon>
        <taxon>Bacillati</taxon>
        <taxon>Bacillota</taxon>
        <taxon>Bacilli</taxon>
        <taxon>Bacillales</taxon>
        <taxon>Bacillaceae</taxon>
        <taxon>Bacillus</taxon>
    </lineage>
</organism>
<accession>A0ABV8B6U2</accession>
<dbReference type="Gene3D" id="3.20.20.140">
    <property type="entry name" value="Metal-dependent hydrolases"/>
    <property type="match status" value="1"/>
</dbReference>
<keyword evidence="8" id="KW-1185">Reference proteome</keyword>
<dbReference type="SUPFAM" id="SSF51338">
    <property type="entry name" value="Composite domain of metallo-dependent hydrolases"/>
    <property type="match status" value="1"/>
</dbReference>
<dbReference type="PIRSF" id="PIRSF038994">
    <property type="entry name" value="NagA"/>
    <property type="match status" value="1"/>
</dbReference>
<dbReference type="CDD" id="cd00854">
    <property type="entry name" value="NagA"/>
    <property type="match status" value="1"/>
</dbReference>
<dbReference type="RefSeq" id="WP_377916815.1">
    <property type="nucleotide sequence ID" value="NZ_JBHRZT010000067.1"/>
</dbReference>
<name>A0ABV8B6U2_9BACI</name>
<dbReference type="EMBL" id="JBHRZT010000067">
    <property type="protein sequence ID" value="MFC3884909.1"/>
    <property type="molecule type" value="Genomic_DNA"/>
</dbReference>
<feature type="domain" description="Amidohydrolase-related" evidence="6">
    <location>
        <begin position="56"/>
        <end position="386"/>
    </location>
</feature>
<evidence type="ECO:0000256" key="3">
    <source>
        <dbReference type="ARBA" id="ARBA00022801"/>
    </source>
</evidence>
<dbReference type="PANTHER" id="PTHR11113:SF14">
    <property type="entry name" value="N-ACETYLGLUCOSAMINE-6-PHOSPHATE DEACETYLASE"/>
    <property type="match status" value="1"/>
</dbReference>
<dbReference type="SUPFAM" id="SSF51556">
    <property type="entry name" value="Metallo-dependent hydrolases"/>
    <property type="match status" value="1"/>
</dbReference>
<gene>
    <name evidence="7" type="primary">nagA</name>
    <name evidence="7" type="ORF">ACFOU2_16115</name>
</gene>
<dbReference type="EC" id="3.5.1.25" evidence="7"/>
<protein>
    <submittedName>
        <fullName evidence="7">N-acetylglucosamine-6-phosphate deacetylase</fullName>
        <ecNumber evidence="7">3.5.1.25</ecNumber>
    </submittedName>
</protein>
<dbReference type="InterPro" id="IPR032466">
    <property type="entry name" value="Metal_Hydrolase"/>
</dbReference>
<evidence type="ECO:0000313" key="8">
    <source>
        <dbReference type="Proteomes" id="UP001595752"/>
    </source>
</evidence>
<dbReference type="PANTHER" id="PTHR11113">
    <property type="entry name" value="N-ACETYLGLUCOSAMINE-6-PHOSPHATE DEACETYLASE"/>
    <property type="match status" value="1"/>
</dbReference>
<proteinExistence type="inferred from homology"/>
<dbReference type="InterPro" id="IPR003764">
    <property type="entry name" value="GlcNAc_6-P_deAcase"/>
</dbReference>
<dbReference type="NCBIfam" id="TIGR00221">
    <property type="entry name" value="nagA"/>
    <property type="match status" value="1"/>
</dbReference>
<evidence type="ECO:0000256" key="4">
    <source>
        <dbReference type="ARBA" id="ARBA00023277"/>
    </source>
</evidence>
<evidence type="ECO:0000256" key="1">
    <source>
        <dbReference type="ARBA" id="ARBA00010716"/>
    </source>
</evidence>
<evidence type="ECO:0000259" key="6">
    <source>
        <dbReference type="Pfam" id="PF01979"/>
    </source>
</evidence>
<dbReference type="GO" id="GO:0008448">
    <property type="term" value="F:N-acetylglucosamine-6-phosphate deacetylase activity"/>
    <property type="evidence" value="ECO:0007669"/>
    <property type="project" value="UniProtKB-EC"/>
</dbReference>
<sequence>MKTLIKNVQIYMNAQKIETGYLLIEEDVIAEIGPMEKCPTVPDSYTSIELSNKYKLIPGFIDLHIHGAAGADTMDGTKEALETMAIALPKEGTTSFLATTMTTAQSDIERALKNAASYMNEHNEKGKAEVIGVHLEGPFISPKRIGAQHPDHVILPSVELFRNWQEIAEGHIKLVTMAPEQPNGLELVRYLRKEGVVASIGHSDATYEQVIQSIEAGVNHATHLFNQMRPLHHREPGVVGAALLHDEIKCEIIADGIHVRPEMVRLAFKNKGKDGMILITDAMRAKCLGEGMYDLGGQAVTVKNQKATLEDGTLAGSIIKLKDAAKNMQAFTDCGLEAVIQMASANPAKQLNIYDRKGSIERGKDADLVVLDENDDVCMTFCRGRIAYSTLEG</sequence>
<keyword evidence="4 5" id="KW-0119">Carbohydrate metabolism</keyword>
<dbReference type="InterPro" id="IPR006680">
    <property type="entry name" value="Amidohydro-rel"/>
</dbReference>
<dbReference type="Pfam" id="PF01979">
    <property type="entry name" value="Amidohydro_1"/>
    <property type="match status" value="1"/>
</dbReference>
<reference evidence="8" key="1">
    <citation type="journal article" date="2019" name="Int. J. Syst. Evol. Microbiol.">
        <title>The Global Catalogue of Microorganisms (GCM) 10K type strain sequencing project: providing services to taxonomists for standard genome sequencing and annotation.</title>
        <authorList>
            <consortium name="The Broad Institute Genomics Platform"/>
            <consortium name="The Broad Institute Genome Sequencing Center for Infectious Disease"/>
            <person name="Wu L."/>
            <person name="Ma J."/>
        </authorList>
    </citation>
    <scope>NUCLEOTIDE SEQUENCE [LARGE SCALE GENOMIC DNA]</scope>
    <source>
        <strain evidence="8">CCUG 61889</strain>
    </source>
</reference>
<dbReference type="InterPro" id="IPR011059">
    <property type="entry name" value="Metal-dep_hydrolase_composite"/>
</dbReference>
<evidence type="ECO:0000256" key="5">
    <source>
        <dbReference type="PIRNR" id="PIRNR038994"/>
    </source>
</evidence>
<dbReference type="Proteomes" id="UP001595752">
    <property type="component" value="Unassembled WGS sequence"/>
</dbReference>
<comment type="similarity">
    <text evidence="1 5">Belongs to the metallo-dependent hydrolases superfamily. NagA family.</text>
</comment>